<dbReference type="EMBL" id="BJXB01000003">
    <property type="protein sequence ID" value="GEM45216.1"/>
    <property type="molecule type" value="Genomic_DNA"/>
</dbReference>
<organism evidence="1 2">
    <name type="scientific">Deinococcus cellulosilyticus (strain DSM 18568 / NBRC 106333 / KACC 11606 / 5516J-15)</name>
    <dbReference type="NCBI Taxonomy" id="1223518"/>
    <lineage>
        <taxon>Bacteria</taxon>
        <taxon>Thermotogati</taxon>
        <taxon>Deinococcota</taxon>
        <taxon>Deinococci</taxon>
        <taxon>Deinococcales</taxon>
        <taxon>Deinococcaceae</taxon>
        <taxon>Deinococcus</taxon>
    </lineage>
</organism>
<dbReference type="GO" id="GO:0005829">
    <property type="term" value="C:cytosol"/>
    <property type="evidence" value="ECO:0007669"/>
    <property type="project" value="TreeGrafter"/>
</dbReference>
<evidence type="ECO:0000313" key="2">
    <source>
        <dbReference type="Proteomes" id="UP000321306"/>
    </source>
</evidence>
<evidence type="ECO:0000313" key="1">
    <source>
        <dbReference type="EMBL" id="GEM45216.1"/>
    </source>
</evidence>
<dbReference type="SUPFAM" id="SSF56784">
    <property type="entry name" value="HAD-like"/>
    <property type="match status" value="1"/>
</dbReference>
<dbReference type="NCBIfam" id="TIGR01484">
    <property type="entry name" value="HAD-SF-IIB"/>
    <property type="match status" value="1"/>
</dbReference>
<dbReference type="NCBIfam" id="TIGR00099">
    <property type="entry name" value="Cof-subfamily"/>
    <property type="match status" value="1"/>
</dbReference>
<dbReference type="PANTHER" id="PTHR10000:SF58">
    <property type="entry name" value="PYRIDOXAL PHOSPHATE PHOSPHATASE YBHA"/>
    <property type="match status" value="1"/>
</dbReference>
<name>A0A511MYJ4_DEIC1</name>
<protein>
    <submittedName>
        <fullName evidence="1">Pyridoxal phosphatase</fullName>
    </submittedName>
</protein>
<dbReference type="AlphaFoldDB" id="A0A511MYJ4"/>
<sequence>MLLAFDLDGTIVTRKYELPAQTREAIDYARSKGHQVTVITGRTDRSSRPYLTALDVPSHFGSCQGSRVHGVGEEMLHEVYIGAEEVLKTLSLLKRHRSAKFFMTSPTHMFLKDPEDPFFSWSKDEGHTVQTLEELTPETVNKIVIYGKDLSKLSAKIHAEVHGQFYPWDHTVLEVLPHGSSKGHALSLLAEHHGYGPEDVIAFGDGVNDISMFEWAGTGIAVGFAGEHLRSLAKEHVPEPEKLGVVQWIYANL</sequence>
<proteinExistence type="predicted"/>
<keyword evidence="2" id="KW-1185">Reference proteome</keyword>
<dbReference type="InterPro" id="IPR006379">
    <property type="entry name" value="HAD-SF_hydro_IIB"/>
</dbReference>
<dbReference type="SFLD" id="SFLDS00003">
    <property type="entry name" value="Haloacid_Dehalogenase"/>
    <property type="match status" value="1"/>
</dbReference>
<comment type="caution">
    <text evidence="1">The sequence shown here is derived from an EMBL/GenBank/DDBJ whole genome shotgun (WGS) entry which is preliminary data.</text>
</comment>
<dbReference type="InterPro" id="IPR023214">
    <property type="entry name" value="HAD_sf"/>
</dbReference>
<dbReference type="Proteomes" id="UP000321306">
    <property type="component" value="Unassembled WGS sequence"/>
</dbReference>
<dbReference type="Gene3D" id="3.30.1240.10">
    <property type="match status" value="1"/>
</dbReference>
<dbReference type="InterPro" id="IPR000150">
    <property type="entry name" value="Cof"/>
</dbReference>
<dbReference type="Pfam" id="PF08282">
    <property type="entry name" value="Hydrolase_3"/>
    <property type="match status" value="1"/>
</dbReference>
<accession>A0A511MYJ4</accession>
<dbReference type="Gene3D" id="3.40.50.1000">
    <property type="entry name" value="HAD superfamily/HAD-like"/>
    <property type="match status" value="1"/>
</dbReference>
<dbReference type="PROSITE" id="PS01228">
    <property type="entry name" value="COF_1"/>
    <property type="match status" value="1"/>
</dbReference>
<dbReference type="SFLD" id="SFLDG01140">
    <property type="entry name" value="C2.B:_Phosphomannomutase_and_P"/>
    <property type="match status" value="1"/>
</dbReference>
<reference evidence="1 2" key="1">
    <citation type="submission" date="2019-07" db="EMBL/GenBank/DDBJ databases">
        <title>Whole genome shotgun sequence of Deinococcus cellulosilyticus NBRC 106333.</title>
        <authorList>
            <person name="Hosoyama A."/>
            <person name="Uohara A."/>
            <person name="Ohji S."/>
            <person name="Ichikawa N."/>
        </authorList>
    </citation>
    <scope>NUCLEOTIDE SEQUENCE [LARGE SCALE GENOMIC DNA]</scope>
    <source>
        <strain evidence="1 2">NBRC 106333</strain>
    </source>
</reference>
<dbReference type="PANTHER" id="PTHR10000">
    <property type="entry name" value="PHOSPHOSERINE PHOSPHATASE"/>
    <property type="match status" value="1"/>
</dbReference>
<dbReference type="RefSeq" id="WP_186815807.1">
    <property type="nucleotide sequence ID" value="NZ_BJXB01000003.1"/>
</dbReference>
<dbReference type="InterPro" id="IPR036412">
    <property type="entry name" value="HAD-like_sf"/>
</dbReference>
<dbReference type="GO" id="GO:0000287">
    <property type="term" value="F:magnesium ion binding"/>
    <property type="evidence" value="ECO:0007669"/>
    <property type="project" value="TreeGrafter"/>
</dbReference>
<dbReference type="GO" id="GO:0016791">
    <property type="term" value="F:phosphatase activity"/>
    <property type="evidence" value="ECO:0007669"/>
    <property type="project" value="TreeGrafter"/>
</dbReference>
<gene>
    <name evidence="1" type="ORF">DC3_08510</name>
</gene>